<dbReference type="InterPro" id="IPR005064">
    <property type="entry name" value="BUG"/>
</dbReference>
<evidence type="ECO:0000313" key="3">
    <source>
        <dbReference type="EMBL" id="PWS38057.1"/>
    </source>
</evidence>
<organism evidence="3 4">
    <name type="scientific">Falsiroseomonas bella</name>
    <dbReference type="NCBI Taxonomy" id="2184016"/>
    <lineage>
        <taxon>Bacteria</taxon>
        <taxon>Pseudomonadati</taxon>
        <taxon>Pseudomonadota</taxon>
        <taxon>Alphaproteobacteria</taxon>
        <taxon>Acetobacterales</taxon>
        <taxon>Roseomonadaceae</taxon>
        <taxon>Falsiroseomonas</taxon>
    </lineage>
</organism>
<dbReference type="PIRSF" id="PIRSF017082">
    <property type="entry name" value="YflP"/>
    <property type="match status" value="1"/>
</dbReference>
<accession>A0A317FJ01</accession>
<keyword evidence="4" id="KW-1185">Reference proteome</keyword>
<sequence length="322" mass="33966">MKIGRRNLAAALGALAAPRLAAAQDSWPARPVRLIVPFIPGSAPDINARQLAEAIGGRIGQTIVIENRPGAAGNIGFTYVAKQAPPDGYTLLWGTGSLAVNPALYARVEYDALRDFAPITLAFGMSNAVIVRADSPIRDVAGLIARLKEDPKTPFASGGFGSAAHLTVALFLSRTGTEAEHIPFRGAPDIVNSVRGGTVVFGMPQLQVALPLIRAGQLRALAVTSKERAPQLPEVPALSETIPGFDYFSWMGLLGPARLPPEIVARLDAAAQAALADAAFRQRVTADGTTIIGLNAAQFRDFLPGDLERGREVVRISGARIE</sequence>
<keyword evidence="2" id="KW-0732">Signal</keyword>
<protein>
    <recommendedName>
        <fullName evidence="5">Tripartite tricarboxylate transporter substrate binding protein</fullName>
    </recommendedName>
</protein>
<comment type="caution">
    <text evidence="3">The sequence shown here is derived from an EMBL/GenBank/DDBJ whole genome shotgun (WGS) entry which is preliminary data.</text>
</comment>
<dbReference type="EMBL" id="QGNA01000001">
    <property type="protein sequence ID" value="PWS38057.1"/>
    <property type="molecule type" value="Genomic_DNA"/>
</dbReference>
<dbReference type="SUPFAM" id="SSF53850">
    <property type="entry name" value="Periplasmic binding protein-like II"/>
    <property type="match status" value="1"/>
</dbReference>
<gene>
    <name evidence="3" type="ORF">DFH01_01760</name>
</gene>
<dbReference type="Gene3D" id="3.40.190.150">
    <property type="entry name" value="Bordetella uptake gene, domain 1"/>
    <property type="match status" value="1"/>
</dbReference>
<feature type="chain" id="PRO_5016285437" description="Tripartite tricarboxylate transporter substrate binding protein" evidence="2">
    <location>
        <begin position="24"/>
        <end position="322"/>
    </location>
</feature>
<dbReference type="AlphaFoldDB" id="A0A317FJ01"/>
<evidence type="ECO:0000256" key="2">
    <source>
        <dbReference type="SAM" id="SignalP"/>
    </source>
</evidence>
<dbReference type="RefSeq" id="WP_109868679.1">
    <property type="nucleotide sequence ID" value="NZ_QGNA01000001.1"/>
</dbReference>
<dbReference type="Pfam" id="PF03401">
    <property type="entry name" value="TctC"/>
    <property type="match status" value="1"/>
</dbReference>
<reference evidence="4" key="1">
    <citation type="submission" date="2018-05" db="EMBL/GenBank/DDBJ databases">
        <authorList>
            <person name="Du Z."/>
            <person name="Wang X."/>
        </authorList>
    </citation>
    <scope>NUCLEOTIDE SEQUENCE [LARGE SCALE GENOMIC DNA]</scope>
    <source>
        <strain evidence="4">CQN31</strain>
    </source>
</reference>
<proteinExistence type="inferred from homology"/>
<comment type="similarity">
    <text evidence="1">Belongs to the UPF0065 (bug) family.</text>
</comment>
<evidence type="ECO:0000313" key="4">
    <source>
        <dbReference type="Proteomes" id="UP000245765"/>
    </source>
</evidence>
<dbReference type="Gene3D" id="3.40.190.10">
    <property type="entry name" value="Periplasmic binding protein-like II"/>
    <property type="match status" value="1"/>
</dbReference>
<dbReference type="OrthoDB" id="9780943at2"/>
<dbReference type="Proteomes" id="UP000245765">
    <property type="component" value="Unassembled WGS sequence"/>
</dbReference>
<evidence type="ECO:0008006" key="5">
    <source>
        <dbReference type="Google" id="ProtNLM"/>
    </source>
</evidence>
<name>A0A317FJ01_9PROT</name>
<dbReference type="PANTHER" id="PTHR42928">
    <property type="entry name" value="TRICARBOXYLATE-BINDING PROTEIN"/>
    <property type="match status" value="1"/>
</dbReference>
<evidence type="ECO:0000256" key="1">
    <source>
        <dbReference type="ARBA" id="ARBA00006987"/>
    </source>
</evidence>
<dbReference type="InterPro" id="IPR042100">
    <property type="entry name" value="Bug_dom1"/>
</dbReference>
<dbReference type="PANTHER" id="PTHR42928:SF5">
    <property type="entry name" value="BLR1237 PROTEIN"/>
    <property type="match status" value="1"/>
</dbReference>
<feature type="signal peptide" evidence="2">
    <location>
        <begin position="1"/>
        <end position="23"/>
    </location>
</feature>